<proteinExistence type="predicted"/>
<gene>
    <name evidence="2" type="primary">FRA10AC1</name>
    <name evidence="2" type="ORF">SNEC2469_LOCUS29104</name>
</gene>
<keyword evidence="3" id="KW-1185">Reference proteome</keyword>
<comment type="caution">
    <text evidence="2">The sequence shown here is derived from an EMBL/GenBank/DDBJ whole genome shotgun (WGS) entry which is preliminary data.</text>
</comment>
<dbReference type="PANTHER" id="PTHR11567">
    <property type="entry name" value="ACID PHOSPHATASE-RELATED"/>
    <property type="match status" value="1"/>
</dbReference>
<dbReference type="Proteomes" id="UP000601435">
    <property type="component" value="Unassembled WGS sequence"/>
</dbReference>
<feature type="region of interest" description="Disordered" evidence="1">
    <location>
        <begin position="222"/>
        <end position="273"/>
    </location>
</feature>
<dbReference type="GO" id="GO:0016791">
    <property type="term" value="F:phosphatase activity"/>
    <property type="evidence" value="ECO:0007669"/>
    <property type="project" value="TreeGrafter"/>
</dbReference>
<dbReference type="PANTHER" id="PTHR11567:SF25">
    <property type="entry name" value="PROTEIN FRA10AC1"/>
    <property type="match status" value="1"/>
</dbReference>
<feature type="compositionally biased region" description="Basic and acidic residues" evidence="1">
    <location>
        <begin position="28"/>
        <end position="43"/>
    </location>
</feature>
<evidence type="ECO:0000313" key="2">
    <source>
        <dbReference type="EMBL" id="CAE7883661.1"/>
    </source>
</evidence>
<feature type="compositionally biased region" description="Basic and acidic residues" evidence="1">
    <location>
        <begin position="245"/>
        <end position="254"/>
    </location>
</feature>
<sequence length="308" mass="35404">MPGASAAGYGSDDESGPAPLPYGYGELPGDRPTRKRTTAEVRDYGIQQSSYGRARQRAGIDLQQRPTAAETRPRPSLQYHKALLELVKKSRITRMKSDYDILKENHQFLRGSEADDVSWESRLARRYYDRLFKEYVICDLTGYRDGRVGFRWRTETEVLNGRGQFSCGHKHCLVRNELKSYEVDFAYVEERQKRALVKVRLCQDCAFKLHYRRLKKARKRRKEVQAVSGTEKPLNHDLDAEDGIDERQRDKDAAEEGQDAAPTHGSHSVEAPTASDLRLLETLAWQGPDPNIRSREDDIDDFLRDLFP</sequence>
<name>A0A813AW61_9DINO</name>
<feature type="region of interest" description="Disordered" evidence="1">
    <location>
        <begin position="1"/>
        <end position="73"/>
    </location>
</feature>
<dbReference type="InterPro" id="IPR019129">
    <property type="entry name" value="Folate-sensitive_fs_Fra10Ac1"/>
</dbReference>
<dbReference type="Pfam" id="PF09725">
    <property type="entry name" value="Fra10Ac1"/>
    <property type="match status" value="1"/>
</dbReference>
<evidence type="ECO:0000313" key="3">
    <source>
        <dbReference type="Proteomes" id="UP000601435"/>
    </source>
</evidence>
<organism evidence="2 3">
    <name type="scientific">Symbiodinium necroappetens</name>
    <dbReference type="NCBI Taxonomy" id="1628268"/>
    <lineage>
        <taxon>Eukaryota</taxon>
        <taxon>Sar</taxon>
        <taxon>Alveolata</taxon>
        <taxon>Dinophyceae</taxon>
        <taxon>Suessiales</taxon>
        <taxon>Symbiodiniaceae</taxon>
        <taxon>Symbiodinium</taxon>
    </lineage>
</organism>
<protein>
    <submittedName>
        <fullName evidence="2">FRA10AC1 protein</fullName>
    </submittedName>
</protein>
<dbReference type="EMBL" id="CAJNJA010064653">
    <property type="protein sequence ID" value="CAE7883661.1"/>
    <property type="molecule type" value="Genomic_DNA"/>
</dbReference>
<dbReference type="AlphaFoldDB" id="A0A813AW61"/>
<accession>A0A813AW61</accession>
<evidence type="ECO:0000256" key="1">
    <source>
        <dbReference type="SAM" id="MobiDB-lite"/>
    </source>
</evidence>
<dbReference type="InterPro" id="IPR050645">
    <property type="entry name" value="Histidine_acid_phosphatase"/>
</dbReference>
<dbReference type="OrthoDB" id="197967at2759"/>
<reference evidence="2" key="1">
    <citation type="submission" date="2021-02" db="EMBL/GenBank/DDBJ databases">
        <authorList>
            <person name="Dougan E. K."/>
            <person name="Rhodes N."/>
            <person name="Thang M."/>
            <person name="Chan C."/>
        </authorList>
    </citation>
    <scope>NUCLEOTIDE SEQUENCE</scope>
</reference>